<evidence type="ECO:0000313" key="3">
    <source>
        <dbReference type="EMBL" id="KAF1816100.1"/>
    </source>
</evidence>
<dbReference type="OrthoDB" id="5953249at2759"/>
<evidence type="ECO:0000259" key="2">
    <source>
        <dbReference type="Pfam" id="PF21762"/>
    </source>
</evidence>
<feature type="domain" description="Gfd2/YDR514C-like C-terminal" evidence="2">
    <location>
        <begin position="264"/>
        <end position="482"/>
    </location>
</feature>
<sequence length="537" mass="60321">MNVESGDENQSLDATIRDATGKKVWTRGDLSAPGEEFVPIVAAAKFPYKFAPKEHSEKIADRFFNAGKFHERPWEVFYLWHPHTYNALLLIPATQFIALLKEIQKAFPEIKIGAVAYWREIGLFYEFPANHNCLPRYLGKCKSKDHLNIMESGAPPPTYRGPGEKKLPDPGKGTFEEFKRMYDDAVEMGKNKSKAQKARKRAERVQQQSLWGSQLKRAQCYLGLLPRNQPQDILHPSYLQQVDSTPGPIDPDKPAPYRFDQRIIIVCVDIESYERDHSKITEIGIATLDTYDLVLPGNAVPGPEGQNWRNHIRARHFLIKDHKHLVNHEFVGGCPDKFRFGETEVISLADAPKAIASCFKEPYSAGINIGVDKILRNQANEAPASTPVSQPTLPEGSPNTKVVILGHDIKNDLEYLQRIGYNPLNLGNRILEIMDTIPLWKAHTRDPRGQGLASCLVEVQIAAWHLHNAGNDAVYTLQLFLGVAVREAAGRKSNPALDKWRRERSAARLESQMSELVERAKEEAEGWNDGAGTKDGG</sequence>
<proteinExistence type="predicted"/>
<dbReference type="Gene3D" id="3.30.420.10">
    <property type="entry name" value="Ribonuclease H-like superfamily/Ribonuclease H"/>
    <property type="match status" value="1"/>
</dbReference>
<dbReference type="RefSeq" id="XP_033537731.1">
    <property type="nucleotide sequence ID" value="XM_033675974.1"/>
</dbReference>
<reference evidence="3 5" key="1">
    <citation type="submission" date="2020-01" db="EMBL/GenBank/DDBJ databases">
        <authorList>
            <consortium name="DOE Joint Genome Institute"/>
            <person name="Haridas S."/>
            <person name="Albert R."/>
            <person name="Binder M."/>
            <person name="Bloem J."/>
            <person name="Labutti K."/>
            <person name="Salamov A."/>
            <person name="Andreopoulos B."/>
            <person name="Baker S.E."/>
            <person name="Barry K."/>
            <person name="Bills G."/>
            <person name="Bluhm B.H."/>
            <person name="Cannon C."/>
            <person name="Castanera R."/>
            <person name="Culley D.E."/>
            <person name="Daum C."/>
            <person name="Ezra D."/>
            <person name="Gonzalez J.B."/>
            <person name="Henrissat B."/>
            <person name="Kuo A."/>
            <person name="Liang C."/>
            <person name="Lipzen A."/>
            <person name="Lutzoni F."/>
            <person name="Magnuson J."/>
            <person name="Mondo S."/>
            <person name="Nolan M."/>
            <person name="Ohm R."/>
            <person name="Pangilinan J."/>
            <person name="Park H.-J."/>
            <person name="Ramirez L."/>
            <person name="Alfaro M."/>
            <person name="Sun H."/>
            <person name="Tritt A."/>
            <person name="Yoshinaga Y."/>
            <person name="Zwiers L.-H."/>
            <person name="Turgeon B.G."/>
            <person name="Goodwin S.B."/>
            <person name="Spatafora J.W."/>
            <person name="Crous P.W."/>
            <person name="Grigoriev I.V."/>
        </authorList>
    </citation>
    <scope>NUCLEOTIDE SEQUENCE</scope>
    <source>
        <strain evidence="3 5">CBS 781.70</strain>
    </source>
</reference>
<reference evidence="5" key="3">
    <citation type="submission" date="2025-04" db="UniProtKB">
        <authorList>
            <consortium name="RefSeq"/>
        </authorList>
    </citation>
    <scope>IDENTIFICATION</scope>
    <source>
        <strain evidence="5">CBS 781.70</strain>
    </source>
</reference>
<name>A0A6G1GDX3_9PEZI</name>
<accession>A0A6G1GDX3</accession>
<dbReference type="PANTHER" id="PTHR28083:SF1">
    <property type="entry name" value="GOOD FOR FULL DBP5 ACTIVITY PROTEIN 2"/>
    <property type="match status" value="1"/>
</dbReference>
<dbReference type="Pfam" id="PF21762">
    <property type="entry name" value="DEDDh_C"/>
    <property type="match status" value="1"/>
</dbReference>
<feature type="region of interest" description="Disordered" evidence="1">
    <location>
        <begin position="511"/>
        <end position="537"/>
    </location>
</feature>
<organism evidence="3">
    <name type="scientific">Eremomyces bilateralis CBS 781.70</name>
    <dbReference type="NCBI Taxonomy" id="1392243"/>
    <lineage>
        <taxon>Eukaryota</taxon>
        <taxon>Fungi</taxon>
        <taxon>Dikarya</taxon>
        <taxon>Ascomycota</taxon>
        <taxon>Pezizomycotina</taxon>
        <taxon>Dothideomycetes</taxon>
        <taxon>Dothideomycetes incertae sedis</taxon>
        <taxon>Eremomycetales</taxon>
        <taxon>Eremomycetaceae</taxon>
        <taxon>Eremomyces</taxon>
    </lineage>
</organism>
<reference evidence="5" key="2">
    <citation type="submission" date="2020-04" db="EMBL/GenBank/DDBJ databases">
        <authorList>
            <consortium name="NCBI Genome Project"/>
        </authorList>
    </citation>
    <scope>NUCLEOTIDE SEQUENCE</scope>
    <source>
        <strain evidence="5">CBS 781.70</strain>
    </source>
</reference>
<dbReference type="InterPro" id="IPR048519">
    <property type="entry name" value="Gfd2/YDR514C-like_C"/>
</dbReference>
<dbReference type="InterPro" id="IPR040151">
    <property type="entry name" value="Gfd2/YDR514C-like"/>
</dbReference>
<keyword evidence="4" id="KW-1185">Reference proteome</keyword>
<dbReference type="GO" id="GO:0005634">
    <property type="term" value="C:nucleus"/>
    <property type="evidence" value="ECO:0007669"/>
    <property type="project" value="TreeGrafter"/>
</dbReference>
<gene>
    <name evidence="3 5" type="ORF">P152DRAFT_389261</name>
</gene>
<dbReference type="GeneID" id="54416544"/>
<protein>
    <recommendedName>
        <fullName evidence="2">Gfd2/YDR514C-like C-terminal domain-containing protein</fullName>
    </recommendedName>
</protein>
<dbReference type="AlphaFoldDB" id="A0A6G1GDX3"/>
<evidence type="ECO:0000313" key="5">
    <source>
        <dbReference type="RefSeq" id="XP_033537731.1"/>
    </source>
</evidence>
<evidence type="ECO:0000256" key="1">
    <source>
        <dbReference type="SAM" id="MobiDB-lite"/>
    </source>
</evidence>
<dbReference type="PANTHER" id="PTHR28083">
    <property type="entry name" value="GOOD FOR FULL DBP5 ACTIVITY PROTEIN 2"/>
    <property type="match status" value="1"/>
</dbReference>
<dbReference type="InterPro" id="IPR036397">
    <property type="entry name" value="RNaseH_sf"/>
</dbReference>
<dbReference type="SUPFAM" id="SSF53098">
    <property type="entry name" value="Ribonuclease H-like"/>
    <property type="match status" value="1"/>
</dbReference>
<evidence type="ECO:0000313" key="4">
    <source>
        <dbReference type="Proteomes" id="UP000504638"/>
    </source>
</evidence>
<feature type="non-terminal residue" evidence="3">
    <location>
        <position position="537"/>
    </location>
</feature>
<dbReference type="GO" id="GO:0003676">
    <property type="term" value="F:nucleic acid binding"/>
    <property type="evidence" value="ECO:0007669"/>
    <property type="project" value="InterPro"/>
</dbReference>
<dbReference type="InterPro" id="IPR012337">
    <property type="entry name" value="RNaseH-like_sf"/>
</dbReference>
<dbReference type="Proteomes" id="UP000504638">
    <property type="component" value="Unplaced"/>
</dbReference>
<dbReference type="EMBL" id="ML975150">
    <property type="protein sequence ID" value="KAF1816100.1"/>
    <property type="molecule type" value="Genomic_DNA"/>
</dbReference>